<protein>
    <submittedName>
        <fullName evidence="1">Uncharacterized protein</fullName>
    </submittedName>
</protein>
<gene>
    <name evidence="1" type="ORF">JKL49_09990</name>
</gene>
<accession>A0A974P6M6</accession>
<sequence length="58" mass="6334">MSRIADIYLLNNMFMVLGQARASTRNQGIVDLLTGQVIRGLKALEHYIGRTASRSAAA</sequence>
<dbReference type="AlphaFoldDB" id="A0A974P6M6"/>
<reference evidence="1" key="1">
    <citation type="submission" date="2021-01" db="EMBL/GenBank/DDBJ databases">
        <title>Genome sequence of Phenylobacterium sp. 20VBR1 isolated from a valley glaceir, Ny-Alesund, Svalbard.</title>
        <authorList>
            <person name="Thomas F.A."/>
            <person name="Krishnan K.P."/>
            <person name="Sinha R.K."/>
        </authorList>
    </citation>
    <scope>NUCLEOTIDE SEQUENCE</scope>
    <source>
        <strain evidence="1">20VBR1</strain>
    </source>
</reference>
<organism evidence="1">
    <name type="scientific">Phenylobacterium glaciei</name>
    <dbReference type="NCBI Taxonomy" id="2803784"/>
    <lineage>
        <taxon>Bacteria</taxon>
        <taxon>Pseudomonadati</taxon>
        <taxon>Pseudomonadota</taxon>
        <taxon>Alphaproteobacteria</taxon>
        <taxon>Caulobacterales</taxon>
        <taxon>Caulobacteraceae</taxon>
        <taxon>Phenylobacterium</taxon>
    </lineage>
</organism>
<name>A0A974P6M6_9CAUL</name>
<evidence type="ECO:0000313" key="1">
    <source>
        <dbReference type="EMBL" id="QQZ51345.1"/>
    </source>
</evidence>
<dbReference type="EMBL" id="CP068570">
    <property type="protein sequence ID" value="QQZ51345.1"/>
    <property type="molecule type" value="Genomic_DNA"/>
</dbReference>
<proteinExistence type="predicted"/>